<protein>
    <submittedName>
        <fullName evidence="1">Uncharacterized protein</fullName>
    </submittedName>
</protein>
<dbReference type="EMBL" id="LR796237">
    <property type="protein sequence ID" value="CAB4130173.1"/>
    <property type="molecule type" value="Genomic_DNA"/>
</dbReference>
<gene>
    <name evidence="1" type="ORF">UFOVP116_306</name>
</gene>
<proteinExistence type="predicted"/>
<reference evidence="1" key="1">
    <citation type="submission" date="2020-04" db="EMBL/GenBank/DDBJ databases">
        <authorList>
            <person name="Chiriac C."/>
            <person name="Salcher M."/>
            <person name="Ghai R."/>
            <person name="Kavagutti S V."/>
        </authorList>
    </citation>
    <scope>NUCLEOTIDE SEQUENCE</scope>
</reference>
<accession>A0A6J5LA55</accession>
<organism evidence="1">
    <name type="scientific">uncultured Caudovirales phage</name>
    <dbReference type="NCBI Taxonomy" id="2100421"/>
    <lineage>
        <taxon>Viruses</taxon>
        <taxon>Duplodnaviria</taxon>
        <taxon>Heunggongvirae</taxon>
        <taxon>Uroviricota</taxon>
        <taxon>Caudoviricetes</taxon>
        <taxon>Peduoviridae</taxon>
        <taxon>Maltschvirus</taxon>
        <taxon>Maltschvirus maltsch</taxon>
    </lineage>
</organism>
<evidence type="ECO:0000313" key="1">
    <source>
        <dbReference type="EMBL" id="CAB4130173.1"/>
    </source>
</evidence>
<name>A0A6J5LA55_9CAUD</name>
<sequence>MSYNPIAASTTKYGVVKVGSNIDVALGVISLQQDVSTTADVAFNTVTDSGDRVVTSVQPTGGAGIQIDSLVSTGPSVSFDITNTGVLSIIAGTGITVSGAVGDVTISSTGTSIINTTLVEDDTYTATASDNYIGVNNINPVTITLPVGSDGRTYTVKDESGVGDITVTGTGGETIDLALTFLLTIPFASATFVFRGTEWHVI</sequence>